<feature type="compositionally biased region" description="Basic and acidic residues" evidence="1">
    <location>
        <begin position="1"/>
        <end position="11"/>
    </location>
</feature>
<dbReference type="Proteomes" id="UP001180973">
    <property type="component" value="Unassembled WGS sequence"/>
</dbReference>
<dbReference type="EMBL" id="JAVRFL010000011">
    <property type="protein sequence ID" value="MDT0529554.1"/>
    <property type="molecule type" value="Genomic_DNA"/>
</dbReference>
<accession>A0ABU2WVB0</accession>
<dbReference type="RefSeq" id="WP_311411678.1">
    <property type="nucleotide sequence ID" value="NZ_JAVRFL010000011.1"/>
</dbReference>
<keyword evidence="3" id="KW-1185">Reference proteome</keyword>
<gene>
    <name evidence="2" type="ORF">RM555_11200</name>
</gene>
<sequence>MDADAADRSETGPDAGGHTAGVAADDRLRGAVLAVAGLAALVGGGFWWQADAPRTGPVPDLSNVAPPDRARLAAPPDAHARFVVPPEGSGRPASFWLVDPRSGATVRTDPRGGAAVRVDPRGGAAVRVDPRGGAAVRVDADDPEQRRAGDDRLQAGDGRRGRLASFPDTVWTARAVLSPAEVLLKRASAEGGERHLLQYRCVGPGELLIVVEGAWAADPITSACDGSVTSTEVTGRGGPFQVSLSSANAEPLRVEAQLVALP</sequence>
<evidence type="ECO:0000313" key="3">
    <source>
        <dbReference type="Proteomes" id="UP001180973"/>
    </source>
</evidence>
<name>A0ABU2WVB0_9ACTN</name>
<feature type="region of interest" description="Disordered" evidence="1">
    <location>
        <begin position="1"/>
        <end position="21"/>
    </location>
</feature>
<protein>
    <submittedName>
        <fullName evidence="2">Uncharacterized protein</fullName>
    </submittedName>
</protein>
<organism evidence="2 3">
    <name type="scientific">Micromonospora reichwaldensis</name>
    <dbReference type="NCBI Taxonomy" id="3075516"/>
    <lineage>
        <taxon>Bacteria</taxon>
        <taxon>Bacillati</taxon>
        <taxon>Actinomycetota</taxon>
        <taxon>Actinomycetes</taxon>
        <taxon>Micromonosporales</taxon>
        <taxon>Micromonosporaceae</taxon>
        <taxon>Micromonospora</taxon>
    </lineage>
</organism>
<comment type="caution">
    <text evidence="2">The sequence shown here is derived from an EMBL/GenBank/DDBJ whole genome shotgun (WGS) entry which is preliminary data.</text>
</comment>
<feature type="region of interest" description="Disordered" evidence="1">
    <location>
        <begin position="140"/>
        <end position="160"/>
    </location>
</feature>
<evidence type="ECO:0000256" key="1">
    <source>
        <dbReference type="SAM" id="MobiDB-lite"/>
    </source>
</evidence>
<proteinExistence type="predicted"/>
<evidence type="ECO:0000313" key="2">
    <source>
        <dbReference type="EMBL" id="MDT0529554.1"/>
    </source>
</evidence>
<reference evidence="2" key="1">
    <citation type="submission" date="2023-09" db="EMBL/GenBank/DDBJ databases">
        <title>30 novel species of actinomycetes from the DSMZ collection.</title>
        <authorList>
            <person name="Nouioui I."/>
        </authorList>
    </citation>
    <scope>NUCLEOTIDE SEQUENCE</scope>
    <source>
        <strain evidence="2">DSM 115977</strain>
    </source>
</reference>